<dbReference type="AlphaFoldDB" id="A0A1I0E6T2"/>
<dbReference type="Pfam" id="PF00381">
    <property type="entry name" value="PTS-HPr"/>
    <property type="match status" value="1"/>
</dbReference>
<accession>A0A1I0E6T2</accession>
<dbReference type="InterPro" id="IPR035895">
    <property type="entry name" value="HPr-like_sf"/>
</dbReference>
<keyword evidence="6" id="KW-1185">Reference proteome</keyword>
<dbReference type="PANTHER" id="PTHR33705">
    <property type="entry name" value="PHOSPHOCARRIER PROTEIN HPR"/>
    <property type="match status" value="1"/>
</dbReference>
<dbReference type="Gene3D" id="3.30.1340.10">
    <property type="entry name" value="HPr-like"/>
    <property type="match status" value="1"/>
</dbReference>
<dbReference type="InterPro" id="IPR000032">
    <property type="entry name" value="HPr-like"/>
</dbReference>
<organism evidence="5 6">
    <name type="scientific">[Clostridium] polysaccharolyticum</name>
    <dbReference type="NCBI Taxonomy" id="29364"/>
    <lineage>
        <taxon>Bacteria</taxon>
        <taxon>Bacillati</taxon>
        <taxon>Bacillota</taxon>
        <taxon>Clostridia</taxon>
        <taxon>Lachnospirales</taxon>
        <taxon>Lachnospiraceae</taxon>
    </lineage>
</organism>
<dbReference type="SUPFAM" id="SSF55594">
    <property type="entry name" value="HPr-like"/>
    <property type="match status" value="1"/>
</dbReference>
<evidence type="ECO:0000256" key="3">
    <source>
        <dbReference type="ARBA" id="ARBA00022683"/>
    </source>
</evidence>
<proteinExistence type="predicted"/>
<evidence type="ECO:0000259" key="4">
    <source>
        <dbReference type="PROSITE" id="PS51350"/>
    </source>
</evidence>
<dbReference type="NCBIfam" id="TIGR01003">
    <property type="entry name" value="PTS_HPr_family"/>
    <property type="match status" value="1"/>
</dbReference>
<dbReference type="EMBL" id="FOHN01000019">
    <property type="protein sequence ID" value="SET40883.1"/>
    <property type="molecule type" value="Genomic_DNA"/>
</dbReference>
<feature type="domain" description="HPr" evidence="4">
    <location>
        <begin position="1"/>
        <end position="85"/>
    </location>
</feature>
<evidence type="ECO:0000256" key="1">
    <source>
        <dbReference type="ARBA" id="ARBA00004496"/>
    </source>
</evidence>
<reference evidence="5 6" key="1">
    <citation type="submission" date="2016-10" db="EMBL/GenBank/DDBJ databases">
        <authorList>
            <person name="de Groot N.N."/>
        </authorList>
    </citation>
    <scope>NUCLEOTIDE SEQUENCE [LARGE SCALE GENOMIC DNA]</scope>
    <source>
        <strain evidence="5 6">DSM 1801</strain>
    </source>
</reference>
<dbReference type="STRING" id="29364.SAMN04487772_1197"/>
<protein>
    <submittedName>
        <fullName evidence="5">Phosphocarrier protein</fullName>
    </submittedName>
</protein>
<dbReference type="GO" id="GO:0005737">
    <property type="term" value="C:cytoplasm"/>
    <property type="evidence" value="ECO:0007669"/>
    <property type="project" value="UniProtKB-SubCell"/>
</dbReference>
<evidence type="ECO:0000313" key="5">
    <source>
        <dbReference type="EMBL" id="SET40883.1"/>
    </source>
</evidence>
<dbReference type="CDD" id="cd00367">
    <property type="entry name" value="PTS-HPr_like"/>
    <property type="match status" value="1"/>
</dbReference>
<dbReference type="PROSITE" id="PS51350">
    <property type="entry name" value="PTS_HPR_DOM"/>
    <property type="match status" value="1"/>
</dbReference>
<dbReference type="RefSeq" id="WP_092478392.1">
    <property type="nucleotide sequence ID" value="NZ_FOHN01000019.1"/>
</dbReference>
<keyword evidence="2" id="KW-0963">Cytoplasm</keyword>
<dbReference type="InterPro" id="IPR050399">
    <property type="entry name" value="HPr"/>
</dbReference>
<sequence length="85" mass="9229">MKEFTYTITDPDGMHARPAGALVKTAGEFKSSIQIGRDGKFVDAKRIFGIMSLGVKAGNEITLKVEGDDEDTAAAALEKFFKENM</sequence>
<comment type="subcellular location">
    <subcellularLocation>
        <location evidence="1">Cytoplasm</location>
    </subcellularLocation>
</comment>
<dbReference type="Proteomes" id="UP000199800">
    <property type="component" value="Unassembled WGS sequence"/>
</dbReference>
<evidence type="ECO:0000313" key="6">
    <source>
        <dbReference type="Proteomes" id="UP000199800"/>
    </source>
</evidence>
<dbReference type="PRINTS" id="PR00107">
    <property type="entry name" value="PHOSPHOCPHPR"/>
</dbReference>
<evidence type="ECO:0000256" key="2">
    <source>
        <dbReference type="ARBA" id="ARBA00022490"/>
    </source>
</evidence>
<keyword evidence="3" id="KW-0598">Phosphotransferase system</keyword>
<dbReference type="OrthoDB" id="9809047at2"/>
<dbReference type="GO" id="GO:0009401">
    <property type="term" value="P:phosphoenolpyruvate-dependent sugar phosphotransferase system"/>
    <property type="evidence" value="ECO:0007669"/>
    <property type="project" value="UniProtKB-KW"/>
</dbReference>
<gene>
    <name evidence="5" type="ORF">SAMN04487772_1197</name>
</gene>
<name>A0A1I0E6T2_9FIRM</name>
<dbReference type="PANTHER" id="PTHR33705:SF2">
    <property type="entry name" value="PHOSPHOCARRIER PROTEIN NPR"/>
    <property type="match status" value="1"/>
</dbReference>